<reference evidence="2" key="1">
    <citation type="journal article" date="2017" name="bioRxiv">
        <title>Comparative analysis of the genomes of Stylophora pistillata and Acropora digitifera provides evidence for extensive differences between species of corals.</title>
        <authorList>
            <person name="Voolstra C.R."/>
            <person name="Li Y."/>
            <person name="Liew Y.J."/>
            <person name="Baumgarten S."/>
            <person name="Zoccola D."/>
            <person name="Flot J.-F."/>
            <person name="Tambutte S."/>
            <person name="Allemand D."/>
            <person name="Aranda M."/>
        </authorList>
    </citation>
    <scope>NUCLEOTIDE SEQUENCE [LARGE SCALE GENOMIC DNA]</scope>
</reference>
<proteinExistence type="predicted"/>
<dbReference type="AlphaFoldDB" id="A0A2B4RAF6"/>
<comment type="caution">
    <text evidence="1">The sequence shown here is derived from an EMBL/GenBank/DDBJ whole genome shotgun (WGS) entry which is preliminary data.</text>
</comment>
<organism evidence="1 2">
    <name type="scientific">Stylophora pistillata</name>
    <name type="common">Smooth cauliflower coral</name>
    <dbReference type="NCBI Taxonomy" id="50429"/>
    <lineage>
        <taxon>Eukaryota</taxon>
        <taxon>Metazoa</taxon>
        <taxon>Cnidaria</taxon>
        <taxon>Anthozoa</taxon>
        <taxon>Hexacorallia</taxon>
        <taxon>Scleractinia</taxon>
        <taxon>Astrocoeniina</taxon>
        <taxon>Pocilloporidae</taxon>
        <taxon>Stylophora</taxon>
    </lineage>
</organism>
<dbReference type="Proteomes" id="UP000225706">
    <property type="component" value="Unassembled WGS sequence"/>
</dbReference>
<name>A0A2B4RAF6_STYPI</name>
<accession>A0A2B4RAF6</accession>
<evidence type="ECO:0000313" key="1">
    <source>
        <dbReference type="EMBL" id="PFX15324.1"/>
    </source>
</evidence>
<dbReference type="OrthoDB" id="4062651at2759"/>
<sequence>MSSTIPIFLCNNWDQVSKQEADSIKHRVVRALREEWHELDPDFQIIYISSPNATNGGLVVEEFALLMDAVKSSALQNIKATLQRQWRWLDFVISRMAYHMKMVMDFLCSPTDRKIVSDLHSERLCDVEKRLCSVEYELQEHFRKLADDAVRILSNHLQSCKVVEKFTSWTLDDIPDTGESWEVTDYFIQDALRERLQNTIAAWEDENQMLSRARTFMVQLSHQRFDESKSFLPFRYLENSVIADDYTGGPNICLTSNDFGAAQKVMIGVTSPIWVPVGLAVLVGSVPVIGARCWDGKPNNRPDAAECHKVLTRLSQKVYPQSP</sequence>
<protein>
    <submittedName>
        <fullName evidence="1">Uncharacterized protein</fullName>
    </submittedName>
</protein>
<gene>
    <name evidence="1" type="ORF">AWC38_SpisGene20448</name>
</gene>
<keyword evidence="2" id="KW-1185">Reference proteome</keyword>
<dbReference type="PANTHER" id="PTHR26392:SF92">
    <property type="entry name" value="PROTEIN KINASE DOMAIN-CONTAINING PROTEIN"/>
    <property type="match status" value="1"/>
</dbReference>
<dbReference type="EMBL" id="LSMT01000660">
    <property type="protein sequence ID" value="PFX15324.1"/>
    <property type="molecule type" value="Genomic_DNA"/>
</dbReference>
<dbReference type="PANTHER" id="PTHR26392">
    <property type="entry name" value="MITOGEN-ACTIVATED PROTEIN KINASE KINASE KINASE 7-RELATED"/>
    <property type="match status" value="1"/>
</dbReference>
<evidence type="ECO:0000313" key="2">
    <source>
        <dbReference type="Proteomes" id="UP000225706"/>
    </source>
</evidence>